<evidence type="ECO:0000313" key="1">
    <source>
        <dbReference type="EMBL" id="RKL66337.1"/>
    </source>
</evidence>
<evidence type="ECO:0008006" key="3">
    <source>
        <dbReference type="Google" id="ProtNLM"/>
    </source>
</evidence>
<sequence length="190" mass="22284">MTRINEILKTSRFDNQITTEDIPNLDLYMDQVIQLFERTFKDSKRSEKDKIITKTMINNYAKGNLLFPSKNKRYSKEHVMLISLIYELKGILTIQDIKRTLSHINQQSSEGTFDVEGFYESYLKLATQNVTTFESELDHHIENVKKQVEEMEEEEYVQQVLAILTFINMSNIYRKAAEKLIDSISEPSTN</sequence>
<dbReference type="Proteomes" id="UP000281498">
    <property type="component" value="Unassembled WGS sequence"/>
</dbReference>
<protein>
    <recommendedName>
        <fullName evidence="3">Cytoplasmic protein</fullName>
    </recommendedName>
</protein>
<proteinExistence type="predicted"/>
<name>A0A3A9K0T3_9BACI</name>
<evidence type="ECO:0000313" key="2">
    <source>
        <dbReference type="Proteomes" id="UP000281498"/>
    </source>
</evidence>
<dbReference type="PANTHER" id="PTHR40056:SF1">
    <property type="entry name" value="DUF1836 DOMAIN-CONTAINING PROTEIN"/>
    <property type="match status" value="1"/>
</dbReference>
<dbReference type="PANTHER" id="PTHR40056">
    <property type="entry name" value="HYPOTHETICAL CYTOSOLIC PROTEIN"/>
    <property type="match status" value="1"/>
</dbReference>
<dbReference type="InterPro" id="IPR014975">
    <property type="entry name" value="DUF1836"/>
</dbReference>
<comment type="caution">
    <text evidence="1">The sequence shown here is derived from an EMBL/GenBank/DDBJ whole genome shotgun (WGS) entry which is preliminary data.</text>
</comment>
<dbReference type="AlphaFoldDB" id="A0A3A9K0T3"/>
<dbReference type="OrthoDB" id="3191472at2"/>
<accession>A0A3A9K0T3</accession>
<reference evidence="1 2" key="1">
    <citation type="submission" date="2017-10" db="EMBL/GenBank/DDBJ databases">
        <title>Bacillus sp. nov., a halophilic bacterium isolated from a Keqin Lake.</title>
        <authorList>
            <person name="Wang H."/>
        </authorList>
    </citation>
    <scope>NUCLEOTIDE SEQUENCE [LARGE SCALE GENOMIC DNA]</scope>
    <source>
        <strain evidence="1 2">KCTC 13187</strain>
    </source>
</reference>
<keyword evidence="2" id="KW-1185">Reference proteome</keyword>
<dbReference type="EMBL" id="PDOE01000007">
    <property type="protein sequence ID" value="RKL66337.1"/>
    <property type="molecule type" value="Genomic_DNA"/>
</dbReference>
<dbReference type="Pfam" id="PF08876">
    <property type="entry name" value="DUF1836"/>
    <property type="match status" value="1"/>
</dbReference>
<dbReference type="RefSeq" id="WP_110939119.1">
    <property type="nucleotide sequence ID" value="NZ_KZ614148.1"/>
</dbReference>
<gene>
    <name evidence="1" type="ORF">CR203_15720</name>
</gene>
<organism evidence="1 2">
    <name type="scientific">Salipaludibacillus neizhouensis</name>
    <dbReference type="NCBI Taxonomy" id="885475"/>
    <lineage>
        <taxon>Bacteria</taxon>
        <taxon>Bacillati</taxon>
        <taxon>Bacillota</taxon>
        <taxon>Bacilli</taxon>
        <taxon>Bacillales</taxon>
        <taxon>Bacillaceae</taxon>
    </lineage>
</organism>